<feature type="transmembrane region" description="Helical" evidence="10">
    <location>
        <begin position="363"/>
        <end position="385"/>
    </location>
</feature>
<dbReference type="AlphaFoldDB" id="A0A078AYX4"/>
<feature type="transmembrane region" description="Helical" evidence="10">
    <location>
        <begin position="634"/>
        <end position="660"/>
    </location>
</feature>
<gene>
    <name evidence="11" type="primary">Contig17075.g18197</name>
    <name evidence="11" type="ORF">STYLEM_15476</name>
</gene>
<dbReference type="NCBIfam" id="NF001960">
    <property type="entry name" value="PRK00733.3-5"/>
    <property type="match status" value="1"/>
</dbReference>
<keyword evidence="9 10" id="KW-0472">Membrane</keyword>
<feature type="transmembrane region" description="Helical" evidence="10">
    <location>
        <begin position="412"/>
        <end position="432"/>
    </location>
</feature>
<evidence type="ECO:0000256" key="2">
    <source>
        <dbReference type="ARBA" id="ARBA00013242"/>
    </source>
</evidence>
<feature type="transmembrane region" description="Helical" evidence="10">
    <location>
        <begin position="802"/>
        <end position="821"/>
    </location>
</feature>
<evidence type="ECO:0000256" key="5">
    <source>
        <dbReference type="ARBA" id="ARBA00022842"/>
    </source>
</evidence>
<dbReference type="PIRSF" id="PIRSF001265">
    <property type="entry name" value="H+-PPase"/>
    <property type="match status" value="1"/>
</dbReference>
<dbReference type="NCBIfam" id="TIGR01104">
    <property type="entry name" value="V_PPase"/>
    <property type="match status" value="1"/>
</dbReference>
<evidence type="ECO:0000256" key="7">
    <source>
        <dbReference type="ARBA" id="ARBA00022989"/>
    </source>
</evidence>
<dbReference type="InterPro" id="IPR004131">
    <property type="entry name" value="PPase-energised_H-pump"/>
</dbReference>
<dbReference type="InParanoid" id="A0A078AYX4"/>
<feature type="transmembrane region" description="Helical" evidence="10">
    <location>
        <begin position="121"/>
        <end position="146"/>
    </location>
</feature>
<dbReference type="NCBIfam" id="NF001953">
    <property type="entry name" value="PRK00733.2-1"/>
    <property type="match status" value="1"/>
</dbReference>
<feature type="transmembrane region" description="Helical" evidence="10">
    <location>
        <begin position="705"/>
        <end position="723"/>
    </location>
</feature>
<keyword evidence="8" id="KW-0406">Ion transport</keyword>
<feature type="transmembrane region" description="Helical" evidence="10">
    <location>
        <begin position="214"/>
        <end position="247"/>
    </location>
</feature>
<dbReference type="PANTHER" id="PTHR31998">
    <property type="entry name" value="K(+)-INSENSITIVE PYROPHOSPHATE-ENERGIZED PROTON PUMP"/>
    <property type="match status" value="1"/>
</dbReference>
<evidence type="ECO:0000256" key="4">
    <source>
        <dbReference type="ARBA" id="ARBA00022692"/>
    </source>
</evidence>
<feature type="transmembrane region" description="Helical" evidence="10">
    <location>
        <begin position="259"/>
        <end position="277"/>
    </location>
</feature>
<dbReference type="HAMAP" id="MF_01129">
    <property type="entry name" value="PPase_energized_pump"/>
    <property type="match status" value="1"/>
</dbReference>
<comment type="subcellular location">
    <subcellularLocation>
        <location evidence="1">Endomembrane system</location>
        <topology evidence="1">Multi-pass membrane protein</topology>
    </subcellularLocation>
</comment>
<keyword evidence="12" id="KW-1185">Reference proteome</keyword>
<evidence type="ECO:0000313" key="11">
    <source>
        <dbReference type="EMBL" id="CDW86382.1"/>
    </source>
</evidence>
<dbReference type="GO" id="GO:0012505">
    <property type="term" value="C:endomembrane system"/>
    <property type="evidence" value="ECO:0007669"/>
    <property type="project" value="UniProtKB-SubCell"/>
</dbReference>
<evidence type="ECO:0000313" key="12">
    <source>
        <dbReference type="Proteomes" id="UP000039865"/>
    </source>
</evidence>
<dbReference type="OrthoDB" id="5210at2759"/>
<sequence length="828" mass="88994">MEIINDDELESQNLSHPKKYDRKPTGDDPVSDWLLKMYYMMNQSGMIGVKVGLCLIPLVVIFLFTLFVSNSTSNIIAFSALVISFSFMVLSIWILCEILDKDRGSREMQDISDPIKEGSEGFFITQYGTIFKLAALSSVLLFFVYLSRSPASGQSQLHVYLGPTSMALITSFSFLLGANCSAISGYAGIWVSVRANVRVAAAARKCYNDALQICFRGGAFSAIINVALAIFGISFMFLLMTLIFYINSPDGRDPPIQEIPVVLVGFGFGASFVAMFAQLGGGIFTKAADVGADLIGKVEQGIPEDDPRNPAVVADLVGDNVGDCAGQCADLFESISAEVLSAMILGGAMAENANLDIETKSGFILFPLIVHCLDLTVSTIGVYFVKTKPGLPQNRHDYGELEDPLNVLKRGYYVSLLLAVIGLFFICKNFLFITALPNAYFNFFLCSCVGVIVSFLFIKITQYYTDYTYEPVRSIAKSSKMGHATNIITGLSVGLESTGLPVITISVAIITAFYLGEATGIKDSKGNNIGGLYATAIATMGMFSSGVYVLSMSGFGPIADNAGGIVEMSHQDRNVREITDRLDAVGNVTKANTKGYSVGSASLACFLMFSAYLDEVEMMTGMEFRHIDIAVPEIFVGGLLGSMTVFVFSAWAIAAVGIAAEDVIEEVRRQFREHPGILTYQEKPNYKQCVAIVNQAGLKQMIKPGLLSVLSPITVGVIFRIIGSYTNRPLLGAQVLAGFLMFSTSTGILMALFFNNGGGAWDNAKKYVETGVYGGKGSDAHKAAVTGDTVGDPCKDTAGPSIHILIKLLSTITLVLVPLFTGQGIATA</sequence>
<accession>A0A078AYX4</accession>
<evidence type="ECO:0000256" key="10">
    <source>
        <dbReference type="SAM" id="Phobius"/>
    </source>
</evidence>
<feature type="transmembrane region" description="Helical" evidence="10">
    <location>
        <begin position="47"/>
        <end position="69"/>
    </location>
</feature>
<keyword evidence="3" id="KW-0813">Transport</keyword>
<feature type="transmembrane region" description="Helical" evidence="10">
    <location>
        <begin position="528"/>
        <end position="550"/>
    </location>
</feature>
<dbReference type="GO" id="GO:0009678">
    <property type="term" value="F:diphosphate hydrolysis-driven proton transmembrane transporter activity"/>
    <property type="evidence" value="ECO:0007669"/>
    <property type="project" value="UniProtKB-EC"/>
</dbReference>
<dbReference type="Proteomes" id="UP000039865">
    <property type="component" value="Unassembled WGS sequence"/>
</dbReference>
<keyword evidence="7 10" id="KW-1133">Transmembrane helix</keyword>
<dbReference type="GO" id="GO:0016020">
    <property type="term" value="C:membrane"/>
    <property type="evidence" value="ECO:0007669"/>
    <property type="project" value="InterPro"/>
</dbReference>
<keyword evidence="5" id="KW-0460">Magnesium</keyword>
<organism evidence="11 12">
    <name type="scientific">Stylonychia lemnae</name>
    <name type="common">Ciliate</name>
    <dbReference type="NCBI Taxonomy" id="5949"/>
    <lineage>
        <taxon>Eukaryota</taxon>
        <taxon>Sar</taxon>
        <taxon>Alveolata</taxon>
        <taxon>Ciliophora</taxon>
        <taxon>Intramacronucleata</taxon>
        <taxon>Spirotrichea</taxon>
        <taxon>Stichotrichia</taxon>
        <taxon>Sporadotrichida</taxon>
        <taxon>Oxytrichidae</taxon>
        <taxon>Stylonychinae</taxon>
        <taxon>Stylonychia</taxon>
    </lineage>
</organism>
<evidence type="ECO:0000256" key="9">
    <source>
        <dbReference type="ARBA" id="ARBA00023136"/>
    </source>
</evidence>
<name>A0A078AYX4_STYLE</name>
<evidence type="ECO:0000256" key="8">
    <source>
        <dbReference type="ARBA" id="ARBA00023065"/>
    </source>
</evidence>
<dbReference type="EC" id="7.1.3.1" evidence="2"/>
<keyword evidence="6" id="KW-1278">Translocase</keyword>
<evidence type="ECO:0000256" key="3">
    <source>
        <dbReference type="ARBA" id="ARBA00022448"/>
    </source>
</evidence>
<feature type="transmembrane region" description="Helical" evidence="10">
    <location>
        <begin position="75"/>
        <end position="100"/>
    </location>
</feature>
<dbReference type="FunCoup" id="A0A078AYX4">
    <property type="interactions" value="3"/>
</dbReference>
<protein>
    <recommendedName>
        <fullName evidence="2">H(+)-exporting diphosphatase</fullName>
        <ecNumber evidence="2">7.1.3.1</ecNumber>
    </recommendedName>
</protein>
<reference evidence="11 12" key="1">
    <citation type="submission" date="2014-06" db="EMBL/GenBank/DDBJ databases">
        <authorList>
            <person name="Swart Estienne"/>
        </authorList>
    </citation>
    <scope>NUCLEOTIDE SEQUENCE [LARGE SCALE GENOMIC DNA]</scope>
    <source>
        <strain evidence="11 12">130c</strain>
    </source>
</reference>
<feature type="transmembrane region" description="Helical" evidence="10">
    <location>
        <begin position="498"/>
        <end position="516"/>
    </location>
</feature>
<dbReference type="OMA" id="MATTAMQ"/>
<dbReference type="EMBL" id="CCKQ01014597">
    <property type="protein sequence ID" value="CDW86382.1"/>
    <property type="molecule type" value="Genomic_DNA"/>
</dbReference>
<feature type="transmembrane region" description="Helical" evidence="10">
    <location>
        <begin position="735"/>
        <end position="754"/>
    </location>
</feature>
<keyword evidence="4 10" id="KW-0812">Transmembrane</keyword>
<dbReference type="GO" id="GO:0004427">
    <property type="term" value="F:inorganic diphosphate phosphatase activity"/>
    <property type="evidence" value="ECO:0007669"/>
    <property type="project" value="InterPro"/>
</dbReference>
<proteinExistence type="inferred from homology"/>
<evidence type="ECO:0000256" key="1">
    <source>
        <dbReference type="ARBA" id="ARBA00004127"/>
    </source>
</evidence>
<dbReference type="Pfam" id="PF03030">
    <property type="entry name" value="H_PPase"/>
    <property type="match status" value="1"/>
</dbReference>
<feature type="transmembrane region" description="Helical" evidence="10">
    <location>
        <begin position="166"/>
        <end position="193"/>
    </location>
</feature>
<feature type="transmembrane region" description="Helical" evidence="10">
    <location>
        <begin position="439"/>
        <end position="458"/>
    </location>
</feature>
<evidence type="ECO:0000256" key="6">
    <source>
        <dbReference type="ARBA" id="ARBA00022967"/>
    </source>
</evidence>
<feature type="transmembrane region" description="Helical" evidence="10">
    <location>
        <begin position="595"/>
        <end position="613"/>
    </location>
</feature>